<dbReference type="AlphaFoldDB" id="A0A4S8F033"/>
<dbReference type="EMBL" id="STFG01000011">
    <property type="protein sequence ID" value="THU00237.1"/>
    <property type="molecule type" value="Genomic_DNA"/>
</dbReference>
<comment type="caution">
    <text evidence="1">The sequence shown here is derived from an EMBL/GenBank/DDBJ whole genome shotgun (WGS) entry which is preliminary data.</text>
</comment>
<dbReference type="Pfam" id="PF06545">
    <property type="entry name" value="AllG"/>
    <property type="match status" value="1"/>
</dbReference>
<dbReference type="Proteomes" id="UP000308917">
    <property type="component" value="Unassembled WGS sequence"/>
</dbReference>
<dbReference type="Gene3D" id="1.10.10.660">
    <property type="entry name" value="conserved protein of unknown function from Enterococcus faecalis V583"/>
    <property type="match status" value="1"/>
</dbReference>
<gene>
    <name evidence="1" type="ORF">E9531_10730</name>
</gene>
<dbReference type="Gene3D" id="3.90.1700.10">
    <property type="entry name" value="v583 domain like"/>
    <property type="match status" value="1"/>
</dbReference>
<protein>
    <submittedName>
        <fullName evidence="1">DUF1116 domain-containing protein</fullName>
    </submittedName>
</protein>
<accession>A0A4S8F033</accession>
<sequence>MHQLGAFITKKGHRIVKSDRTAPCSKACSAEVVAMPYGEPNAKAPQINKGTIYAVHLTVKSTTQADHRAHCAFFKKRHCMDLFSITDIASRFDSIAWTGVGLRSELLPTLPATTLLHAGPPLHNAPPHAILNSACQAMVFEGMACSMAEAASLLEAGHVQLAPAQDFGVVTPLAQVVSASMPMARLEGKQTTRLAPFIEAGVPALRFGSTMPDAPARLRMMGLFAQHALAPALAQKPVTMAPIVLAGLTHGQDCHAQTDAANTALTAAVQLDTADQSVLRSYPAFVLPIVMAACSVWLHDSGSDIVAAAGNGLEFGFKRRGFSGWHVVQATPPQGILLPGHTWQNALGAIGDSAVVDFAGLGGQALVFCPDLAKAYAAHLPADLHAQRKAVLDKATGNVRINGMPTHPILVNLAILGQGPDSGLIGRGIYHTPPNLFTV</sequence>
<proteinExistence type="predicted"/>
<organism evidence="1 2">
    <name type="scientific">Lampropedia puyangensis</name>
    <dbReference type="NCBI Taxonomy" id="1330072"/>
    <lineage>
        <taxon>Bacteria</taxon>
        <taxon>Pseudomonadati</taxon>
        <taxon>Pseudomonadota</taxon>
        <taxon>Betaproteobacteria</taxon>
        <taxon>Burkholderiales</taxon>
        <taxon>Comamonadaceae</taxon>
        <taxon>Lampropedia</taxon>
    </lineage>
</organism>
<evidence type="ECO:0000313" key="1">
    <source>
        <dbReference type="EMBL" id="THU00237.1"/>
    </source>
</evidence>
<evidence type="ECO:0000313" key="2">
    <source>
        <dbReference type="Proteomes" id="UP000308917"/>
    </source>
</evidence>
<dbReference type="InterPro" id="IPR024033">
    <property type="entry name" value="OXTCase_su_AllG_h-dom"/>
</dbReference>
<name>A0A4S8F033_9BURK</name>
<dbReference type="InterPro" id="IPR009499">
    <property type="entry name" value="AllG-like"/>
</dbReference>
<reference evidence="1 2" key="1">
    <citation type="journal article" date="2015" name="Antonie Van Leeuwenhoek">
        <title>Lampropedia puyangensis sp. nov., isolated from symptomatic bark of Populus ? euramericana canker and emended description of Lampropedia hyalina (Ehrenberg 1832) Lee et al. 2004.</title>
        <authorList>
            <person name="Li Y."/>
            <person name="Wang T."/>
            <person name="Piao C.G."/>
            <person name="Wang L.F."/>
            <person name="Tian G.Z."/>
            <person name="Zhu T.H."/>
            <person name="Guo M.W."/>
        </authorList>
    </citation>
    <scope>NUCLEOTIDE SEQUENCE [LARGE SCALE GENOMIC DNA]</scope>
    <source>
        <strain evidence="1 2">2-bin</strain>
    </source>
</reference>
<keyword evidence="2" id="KW-1185">Reference proteome</keyword>
<dbReference type="Gene3D" id="3.90.1710.10">
    <property type="entry name" value="Enterococcus faecalis V583 domain"/>
    <property type="match status" value="1"/>
</dbReference>